<dbReference type="EMBL" id="FNRD01000006">
    <property type="protein sequence ID" value="SEA63774.1"/>
    <property type="molecule type" value="Genomic_DNA"/>
</dbReference>
<dbReference type="Pfam" id="PF07700">
    <property type="entry name" value="HNOB"/>
    <property type="match status" value="1"/>
</dbReference>
<keyword evidence="3" id="KW-1185">Reference proteome</keyword>
<dbReference type="PANTHER" id="PTHR45655">
    <property type="entry name" value="GUANYLATE CYCLASE SOLUBLE SUBUNIT BETA-2"/>
    <property type="match status" value="1"/>
</dbReference>
<protein>
    <submittedName>
        <fullName evidence="2">Haem-NO-binding</fullName>
    </submittedName>
</protein>
<dbReference type="GO" id="GO:0020037">
    <property type="term" value="F:heme binding"/>
    <property type="evidence" value="ECO:0007669"/>
    <property type="project" value="InterPro"/>
</dbReference>
<accession>A0A1H4CTX3</accession>
<evidence type="ECO:0000313" key="2">
    <source>
        <dbReference type="EMBL" id="SEA63774.1"/>
    </source>
</evidence>
<organism evidence="2 3">
    <name type="scientific">Flavobacterium gillisiae</name>
    <dbReference type="NCBI Taxonomy" id="150146"/>
    <lineage>
        <taxon>Bacteria</taxon>
        <taxon>Pseudomonadati</taxon>
        <taxon>Bacteroidota</taxon>
        <taxon>Flavobacteriia</taxon>
        <taxon>Flavobacteriales</taxon>
        <taxon>Flavobacteriaceae</taxon>
        <taxon>Flavobacterium</taxon>
    </lineage>
</organism>
<dbReference type="InterPro" id="IPR011644">
    <property type="entry name" value="Heme_NO-bd"/>
</dbReference>
<reference evidence="3" key="1">
    <citation type="submission" date="2016-10" db="EMBL/GenBank/DDBJ databases">
        <authorList>
            <person name="Varghese N."/>
            <person name="Submissions S."/>
        </authorList>
    </citation>
    <scope>NUCLEOTIDE SEQUENCE [LARGE SCALE GENOMIC DNA]</scope>
    <source>
        <strain evidence="3">DSM 22376</strain>
    </source>
</reference>
<dbReference type="AlphaFoldDB" id="A0A1H4CTX3"/>
<evidence type="ECO:0000259" key="1">
    <source>
        <dbReference type="Pfam" id="PF07700"/>
    </source>
</evidence>
<dbReference type="SUPFAM" id="SSF111126">
    <property type="entry name" value="Ligand-binding domain in the NO signalling and Golgi transport"/>
    <property type="match status" value="1"/>
</dbReference>
<dbReference type="OrthoDB" id="981203at2"/>
<name>A0A1H4CTX3_9FLAO</name>
<dbReference type="InterPro" id="IPR024096">
    <property type="entry name" value="NO_sig/Golgi_transp_ligand-bd"/>
</dbReference>
<evidence type="ECO:0000313" key="3">
    <source>
        <dbReference type="Proteomes" id="UP000198951"/>
    </source>
</evidence>
<dbReference type="Proteomes" id="UP000198951">
    <property type="component" value="Unassembled WGS sequence"/>
</dbReference>
<dbReference type="RefSeq" id="WP_091089220.1">
    <property type="nucleotide sequence ID" value="NZ_FNRD01000006.1"/>
</dbReference>
<dbReference type="InterPro" id="IPR038158">
    <property type="entry name" value="H-NOX_domain_sf"/>
</dbReference>
<dbReference type="PANTHER" id="PTHR45655:SF13">
    <property type="entry name" value="SOLUBLE GUANYLATE CYCLASE GCY-32-RELATED"/>
    <property type="match status" value="1"/>
</dbReference>
<gene>
    <name evidence="2" type="ORF">SAMN05443667_106219</name>
</gene>
<proteinExistence type="predicted"/>
<dbReference type="Gene3D" id="3.90.1520.10">
    <property type="entry name" value="H-NOX domain"/>
    <property type="match status" value="1"/>
</dbReference>
<sequence length="180" mass="20693">MYGIVNKSIEDLVVTNFGRGKWEAIHERSGVDIDFFLSNEVYDDDVTFKIAIAVSEEMNMTLSEVLIAFGEWWVVRTTREKYPGLMESGGNNLRDFLINLPNFHNRVMLIYPKLTPPEFKVSDISSKGLNLHYFSKREGLQDFVRGIIQGLGIVYETPVILELIQSRNEGSSHEIFKVNW</sequence>
<feature type="domain" description="Heme NO-binding" evidence="1">
    <location>
        <begin position="2"/>
        <end position="160"/>
    </location>
</feature>
<dbReference type="STRING" id="150146.SAMN05443667_106219"/>